<feature type="transmembrane region" description="Helical" evidence="2">
    <location>
        <begin position="17"/>
        <end position="40"/>
    </location>
</feature>
<name>A0A392QEW8_9FABA</name>
<dbReference type="EMBL" id="LXQA010126952">
    <property type="protein sequence ID" value="MCI21815.1"/>
    <property type="molecule type" value="Genomic_DNA"/>
</dbReference>
<keyword evidence="4" id="KW-1185">Reference proteome</keyword>
<evidence type="ECO:0000256" key="2">
    <source>
        <dbReference type="SAM" id="Phobius"/>
    </source>
</evidence>
<keyword evidence="2" id="KW-1133">Transmembrane helix</keyword>
<reference evidence="3 4" key="1">
    <citation type="journal article" date="2018" name="Front. Plant Sci.">
        <title>Red Clover (Trifolium pratense) and Zigzag Clover (T. medium) - A Picture of Genomic Similarities and Differences.</title>
        <authorList>
            <person name="Dluhosova J."/>
            <person name="Istvanek J."/>
            <person name="Nedelnik J."/>
            <person name="Repkova J."/>
        </authorList>
    </citation>
    <scope>NUCLEOTIDE SEQUENCE [LARGE SCALE GENOMIC DNA]</scope>
    <source>
        <strain evidence="4">cv. 10/8</strain>
        <tissue evidence="3">Leaf</tissue>
    </source>
</reference>
<sequence>TRVSNELGAGNPRAAKGAVRVVVVIGIAEAIIVSTLFLCLRHVIGNAYSNDKEVVDYVTDMVPLLCVSVSADSIICALSGELASICVSI</sequence>
<comment type="caution">
    <text evidence="3">The sequence shown here is derived from an EMBL/GenBank/DDBJ whole genome shotgun (WGS) entry which is preliminary data.</text>
</comment>
<evidence type="ECO:0000256" key="1">
    <source>
        <dbReference type="ARBA" id="ARBA00010199"/>
    </source>
</evidence>
<accession>A0A392QEW8</accession>
<dbReference type="InterPro" id="IPR002528">
    <property type="entry name" value="MATE_fam"/>
</dbReference>
<dbReference type="AlphaFoldDB" id="A0A392QEW8"/>
<proteinExistence type="inferred from homology"/>
<dbReference type="GO" id="GO:0042910">
    <property type="term" value="F:xenobiotic transmembrane transporter activity"/>
    <property type="evidence" value="ECO:0007669"/>
    <property type="project" value="InterPro"/>
</dbReference>
<evidence type="ECO:0000313" key="3">
    <source>
        <dbReference type="EMBL" id="MCI21815.1"/>
    </source>
</evidence>
<comment type="similarity">
    <text evidence="1">Belongs to the multi antimicrobial extrusion (MATE) (TC 2.A.66.1) family.</text>
</comment>
<dbReference type="Pfam" id="PF01554">
    <property type="entry name" value="MatE"/>
    <property type="match status" value="1"/>
</dbReference>
<dbReference type="Proteomes" id="UP000265520">
    <property type="component" value="Unassembled WGS sequence"/>
</dbReference>
<dbReference type="GO" id="GO:0016020">
    <property type="term" value="C:membrane"/>
    <property type="evidence" value="ECO:0007669"/>
    <property type="project" value="InterPro"/>
</dbReference>
<feature type="non-terminal residue" evidence="3">
    <location>
        <position position="1"/>
    </location>
</feature>
<dbReference type="GO" id="GO:0015297">
    <property type="term" value="F:antiporter activity"/>
    <property type="evidence" value="ECO:0007669"/>
    <property type="project" value="InterPro"/>
</dbReference>
<evidence type="ECO:0000313" key="4">
    <source>
        <dbReference type="Proteomes" id="UP000265520"/>
    </source>
</evidence>
<keyword evidence="2" id="KW-0812">Transmembrane</keyword>
<keyword evidence="2" id="KW-0472">Membrane</keyword>
<organism evidence="3 4">
    <name type="scientific">Trifolium medium</name>
    <dbReference type="NCBI Taxonomy" id="97028"/>
    <lineage>
        <taxon>Eukaryota</taxon>
        <taxon>Viridiplantae</taxon>
        <taxon>Streptophyta</taxon>
        <taxon>Embryophyta</taxon>
        <taxon>Tracheophyta</taxon>
        <taxon>Spermatophyta</taxon>
        <taxon>Magnoliopsida</taxon>
        <taxon>eudicotyledons</taxon>
        <taxon>Gunneridae</taxon>
        <taxon>Pentapetalae</taxon>
        <taxon>rosids</taxon>
        <taxon>fabids</taxon>
        <taxon>Fabales</taxon>
        <taxon>Fabaceae</taxon>
        <taxon>Papilionoideae</taxon>
        <taxon>50 kb inversion clade</taxon>
        <taxon>NPAAA clade</taxon>
        <taxon>Hologalegina</taxon>
        <taxon>IRL clade</taxon>
        <taxon>Trifolieae</taxon>
        <taxon>Trifolium</taxon>
    </lineage>
</organism>
<protein>
    <submittedName>
        <fullName evidence="3">MATE efflux family protein 9-like</fullName>
    </submittedName>
</protein>
<dbReference type="PANTHER" id="PTHR11206">
    <property type="entry name" value="MULTIDRUG RESISTANCE PROTEIN"/>
    <property type="match status" value="1"/>
</dbReference>